<comment type="similarity">
    <text evidence="1">Belongs to the bacterial ribosomal protein bL19 family.</text>
</comment>
<dbReference type="AlphaFoldDB" id="A0A6G1H0E1"/>
<comment type="similarity">
    <text evidence="2">Belongs to the NmrA-type oxidoreductase family.</text>
</comment>
<dbReference type="InterPro" id="IPR008030">
    <property type="entry name" value="NmrA-like"/>
</dbReference>
<proteinExistence type="inferred from homology"/>
<dbReference type="GO" id="GO:0005634">
    <property type="term" value="C:nucleus"/>
    <property type="evidence" value="ECO:0007669"/>
    <property type="project" value="TreeGrafter"/>
</dbReference>
<dbReference type="SUPFAM" id="SSF50104">
    <property type="entry name" value="Translation proteins SH3-like domain"/>
    <property type="match status" value="1"/>
</dbReference>
<accession>A0A6G1H0E1</accession>
<dbReference type="Proteomes" id="UP000800041">
    <property type="component" value="Unassembled WGS sequence"/>
</dbReference>
<dbReference type="PANTHER" id="PTHR42748">
    <property type="entry name" value="NITROGEN METABOLITE REPRESSION PROTEIN NMRA FAMILY MEMBER"/>
    <property type="match status" value="1"/>
</dbReference>
<reference evidence="8" key="1">
    <citation type="journal article" date="2020" name="Stud. Mycol.">
        <title>101 Dothideomycetes genomes: a test case for predicting lifestyles and emergence of pathogens.</title>
        <authorList>
            <person name="Haridas S."/>
            <person name="Albert R."/>
            <person name="Binder M."/>
            <person name="Bloem J."/>
            <person name="Labutti K."/>
            <person name="Salamov A."/>
            <person name="Andreopoulos B."/>
            <person name="Baker S."/>
            <person name="Barry K."/>
            <person name="Bills G."/>
            <person name="Bluhm B."/>
            <person name="Cannon C."/>
            <person name="Castanera R."/>
            <person name="Culley D."/>
            <person name="Daum C."/>
            <person name="Ezra D."/>
            <person name="Gonzalez J."/>
            <person name="Henrissat B."/>
            <person name="Kuo A."/>
            <person name="Liang C."/>
            <person name="Lipzen A."/>
            <person name="Lutzoni F."/>
            <person name="Magnuson J."/>
            <person name="Mondo S."/>
            <person name="Nolan M."/>
            <person name="Ohm R."/>
            <person name="Pangilinan J."/>
            <person name="Park H.-J."/>
            <person name="Ramirez L."/>
            <person name="Alfaro M."/>
            <person name="Sun H."/>
            <person name="Tritt A."/>
            <person name="Yoshinaga Y."/>
            <person name="Zwiers L.-H."/>
            <person name="Turgeon B."/>
            <person name="Goodwin S."/>
            <person name="Spatafora J."/>
            <person name="Crous P."/>
            <person name="Grigoriev I."/>
        </authorList>
    </citation>
    <scope>NUCLEOTIDE SEQUENCE</scope>
    <source>
        <strain evidence="8">CBS 113979</strain>
    </source>
</reference>
<evidence type="ECO:0000256" key="3">
    <source>
        <dbReference type="ARBA" id="ARBA00022857"/>
    </source>
</evidence>
<dbReference type="Gene3D" id="2.30.30.790">
    <property type="match status" value="1"/>
</dbReference>
<evidence type="ECO:0000313" key="9">
    <source>
        <dbReference type="Proteomes" id="UP000800041"/>
    </source>
</evidence>
<dbReference type="Pfam" id="PF01245">
    <property type="entry name" value="Ribosomal_L19"/>
    <property type="match status" value="1"/>
</dbReference>
<dbReference type="GO" id="GO:0006412">
    <property type="term" value="P:translation"/>
    <property type="evidence" value="ECO:0007669"/>
    <property type="project" value="InterPro"/>
</dbReference>
<keyword evidence="3" id="KW-0521">NADP</keyword>
<dbReference type="InterPro" id="IPR001857">
    <property type="entry name" value="Ribosomal_bL19"/>
</dbReference>
<dbReference type="FunFam" id="2.30.30.790:FF:000007">
    <property type="entry name" value="Mitochondrial ribosomal protein, putative"/>
    <property type="match status" value="1"/>
</dbReference>
<dbReference type="Gene3D" id="3.40.50.720">
    <property type="entry name" value="NAD(P)-binding Rossmann-like Domain"/>
    <property type="match status" value="1"/>
</dbReference>
<dbReference type="Gene3D" id="3.90.25.10">
    <property type="entry name" value="UDP-galactose 4-epimerase, domain 1"/>
    <property type="match status" value="1"/>
</dbReference>
<dbReference type="OrthoDB" id="5356836at2759"/>
<dbReference type="EMBL" id="ML977156">
    <property type="protein sequence ID" value="KAF1986490.1"/>
    <property type="molecule type" value="Genomic_DNA"/>
</dbReference>
<name>A0A6G1H0E1_9PEZI</name>
<evidence type="ECO:0000259" key="7">
    <source>
        <dbReference type="Pfam" id="PF05368"/>
    </source>
</evidence>
<dbReference type="Pfam" id="PF05368">
    <property type="entry name" value="NmrA"/>
    <property type="match status" value="1"/>
</dbReference>
<keyword evidence="9" id="KW-1185">Reference proteome</keyword>
<dbReference type="GO" id="GO:1990904">
    <property type="term" value="C:ribonucleoprotein complex"/>
    <property type="evidence" value="ECO:0007669"/>
    <property type="project" value="UniProtKB-KW"/>
</dbReference>
<dbReference type="InterPro" id="IPR038657">
    <property type="entry name" value="Ribosomal_bL19_sf"/>
</dbReference>
<dbReference type="PANTHER" id="PTHR42748:SF5">
    <property type="entry name" value="NITROGEN METABOLITE REPRESSION PROTEIN NMRA"/>
    <property type="match status" value="1"/>
</dbReference>
<dbReference type="InterPro" id="IPR036291">
    <property type="entry name" value="NAD(P)-bd_dom_sf"/>
</dbReference>
<dbReference type="InterPro" id="IPR051164">
    <property type="entry name" value="NmrA-like_oxidored"/>
</dbReference>
<evidence type="ECO:0000256" key="6">
    <source>
        <dbReference type="SAM" id="MobiDB-lite"/>
    </source>
</evidence>
<gene>
    <name evidence="8" type="ORF">K402DRAFT_420972</name>
</gene>
<evidence type="ECO:0000256" key="4">
    <source>
        <dbReference type="ARBA" id="ARBA00022980"/>
    </source>
</evidence>
<dbReference type="InterPro" id="IPR008991">
    <property type="entry name" value="Translation_prot_SH3-like_sf"/>
</dbReference>
<keyword evidence="4" id="KW-0689">Ribosomal protein</keyword>
<feature type="region of interest" description="Disordered" evidence="6">
    <location>
        <begin position="484"/>
        <end position="504"/>
    </location>
</feature>
<evidence type="ECO:0000256" key="2">
    <source>
        <dbReference type="ARBA" id="ARBA00006328"/>
    </source>
</evidence>
<dbReference type="CDD" id="cd05251">
    <property type="entry name" value="NmrA_like_SDR_a"/>
    <property type="match status" value="1"/>
</dbReference>
<sequence>MTLHTVAVINSAGRQAASFIRVASAVGWNVRAQVLGPVTIVAEEIRALPNVTILNGSLEDPDLVDELFQGADLAFINTTHWGDEVAIGCRLADAAKKACVKHYIYSSMPDHSAWGYEPLPLWASKAAIEKHIRAIQLPATYLYTGIYHNNFTSLPYPVFRMVLHEDDTWSWTAPFDPEVPLPWLDAEHDVGPAVLQIFKSPQEWIGKRIPLAFDILTPLQVCRRFSRGLGRPVRYIQGPLEVEVKVPDGYTRQLEMMAETLGERQAPYFGPDMEIQCPDIARSLWGGYRGIEEYAREVFPVEEEANGLKWMREGDSEDEVELDFPNLRRIKVPPPPPSIQKVCSDPVSRLHQQQIAALDPNGFRTRLFHPDNPECAKVGDILLVRQKTGDPFAGVLLSIRKRGVETGILLRNQLTRVGVEMWYKIYSPNVDGIEVVQRRKKRARRARLYYMRKPKHDLGSVEPIVKQYLRQRAVLGMRGAGPGGVKGRGANAAKKASLNKTGFK</sequence>
<dbReference type="SUPFAM" id="SSF51735">
    <property type="entry name" value="NAD(P)-binding Rossmann-fold domains"/>
    <property type="match status" value="1"/>
</dbReference>
<dbReference type="GO" id="GO:0005840">
    <property type="term" value="C:ribosome"/>
    <property type="evidence" value="ECO:0007669"/>
    <property type="project" value="UniProtKB-KW"/>
</dbReference>
<evidence type="ECO:0000256" key="1">
    <source>
        <dbReference type="ARBA" id="ARBA00005781"/>
    </source>
</evidence>
<feature type="domain" description="NmrA-like" evidence="7">
    <location>
        <begin position="4"/>
        <end position="295"/>
    </location>
</feature>
<keyword evidence="5" id="KW-0687">Ribonucleoprotein</keyword>
<protein>
    <submittedName>
        <fullName evidence="8">NmrA-domain-containing protein</fullName>
    </submittedName>
</protein>
<evidence type="ECO:0000313" key="8">
    <source>
        <dbReference type="EMBL" id="KAF1986490.1"/>
    </source>
</evidence>
<organism evidence="8 9">
    <name type="scientific">Aulographum hederae CBS 113979</name>
    <dbReference type="NCBI Taxonomy" id="1176131"/>
    <lineage>
        <taxon>Eukaryota</taxon>
        <taxon>Fungi</taxon>
        <taxon>Dikarya</taxon>
        <taxon>Ascomycota</taxon>
        <taxon>Pezizomycotina</taxon>
        <taxon>Dothideomycetes</taxon>
        <taxon>Pleosporomycetidae</taxon>
        <taxon>Aulographales</taxon>
        <taxon>Aulographaceae</taxon>
    </lineage>
</organism>
<dbReference type="GO" id="GO:0003735">
    <property type="term" value="F:structural constituent of ribosome"/>
    <property type="evidence" value="ECO:0007669"/>
    <property type="project" value="InterPro"/>
</dbReference>
<evidence type="ECO:0000256" key="5">
    <source>
        <dbReference type="ARBA" id="ARBA00023274"/>
    </source>
</evidence>